<feature type="region of interest" description="Disordered" evidence="1">
    <location>
        <begin position="129"/>
        <end position="280"/>
    </location>
</feature>
<evidence type="ECO:0000256" key="2">
    <source>
        <dbReference type="SAM" id="Phobius"/>
    </source>
</evidence>
<name>B1WWP0_CROS5</name>
<organism evidence="3 4">
    <name type="scientific">Crocosphaera subtropica (strain ATCC 51142 / BH68)</name>
    <name type="common">Cyanothece sp. (strain ATCC 51142)</name>
    <dbReference type="NCBI Taxonomy" id="43989"/>
    <lineage>
        <taxon>Bacteria</taxon>
        <taxon>Bacillati</taxon>
        <taxon>Cyanobacteriota</taxon>
        <taxon>Cyanophyceae</taxon>
        <taxon>Oscillatoriophycideae</taxon>
        <taxon>Chroococcales</taxon>
        <taxon>Aphanothecaceae</taxon>
        <taxon>Crocosphaera</taxon>
        <taxon>Crocosphaera subtropica</taxon>
    </lineage>
</organism>
<keyword evidence="2" id="KW-0472">Membrane</keyword>
<feature type="compositionally biased region" description="Acidic residues" evidence="1">
    <location>
        <begin position="130"/>
        <end position="156"/>
    </location>
</feature>
<dbReference type="AlphaFoldDB" id="B1WWP0"/>
<evidence type="ECO:0000313" key="3">
    <source>
        <dbReference type="EMBL" id="ACB50764.1"/>
    </source>
</evidence>
<reference evidence="3 4" key="1">
    <citation type="journal article" date="2008" name="Proc. Natl. Acad. Sci. U.S.A.">
        <title>The genome of Cyanothece 51142, a unicellular diazotrophic cyanobacterium important in the marine nitrogen cycle.</title>
        <authorList>
            <person name="Welsh E.A."/>
            <person name="Liberton M."/>
            <person name="Stoeckel J."/>
            <person name="Loh T."/>
            <person name="Elvitigala T."/>
            <person name="Wang C."/>
            <person name="Wollam A."/>
            <person name="Fulton R.S."/>
            <person name="Clifton S.W."/>
            <person name="Jacobs J.M."/>
            <person name="Aurora R."/>
            <person name="Ghosh B.K."/>
            <person name="Sherman L.A."/>
            <person name="Smith R.D."/>
            <person name="Wilson R.K."/>
            <person name="Pakrasi H.B."/>
        </authorList>
    </citation>
    <scope>NUCLEOTIDE SEQUENCE [LARGE SCALE GENOMIC DNA]</scope>
    <source>
        <strain evidence="4">ATCC 51142 / BH68</strain>
    </source>
</reference>
<feature type="compositionally biased region" description="Pro residues" evidence="1">
    <location>
        <begin position="210"/>
        <end position="221"/>
    </location>
</feature>
<keyword evidence="4" id="KW-1185">Reference proteome</keyword>
<accession>B1WWP0</accession>
<sequence length="306" mass="34031">MTGKVFDGNPTPAAFLILILPLAAVIVLLYKAWMWVLGFVALIIVWKLVDNYQWQQWSAKINPIFNQLLKENQGQITAMDLSLKANLSAGSAKRFLARKAEEFSATSRELPEQGKVYYFITASTLGSILDDSEPMTEEPEEPEIFDGDDEDEDDIDISQSNQIESSSPSEVASSASNSSLSSPFAQLAAIKEEREQQNQPTQESSASSPSPTPSTPTPPTDKTPSVTDTDSQKQDTPADTEKKEQFTLIQSDLAKRLDTTPSTIGRRKRDASFAEWSQSKDPDGIAWKYLRKSKVFIPVDPDKRYR</sequence>
<evidence type="ECO:0000256" key="1">
    <source>
        <dbReference type="SAM" id="MobiDB-lite"/>
    </source>
</evidence>
<dbReference type="HOGENOM" id="CLU_075760_0_0_3"/>
<dbReference type="EMBL" id="CP000806">
    <property type="protein sequence ID" value="ACB50764.1"/>
    <property type="molecule type" value="Genomic_DNA"/>
</dbReference>
<feature type="transmembrane region" description="Helical" evidence="2">
    <location>
        <begin position="13"/>
        <end position="46"/>
    </location>
</feature>
<evidence type="ECO:0000313" key="4">
    <source>
        <dbReference type="Proteomes" id="UP000001203"/>
    </source>
</evidence>
<keyword evidence="2" id="KW-1133">Transmembrane helix</keyword>
<dbReference type="eggNOG" id="COG3170">
    <property type="taxonomic scope" value="Bacteria"/>
</dbReference>
<proteinExistence type="predicted"/>
<gene>
    <name evidence="3" type="ordered locus">cce_1414</name>
</gene>
<dbReference type="RefSeq" id="WP_009544227.1">
    <property type="nucleotide sequence ID" value="NC_010546.1"/>
</dbReference>
<dbReference type="Proteomes" id="UP000001203">
    <property type="component" value="Chromosome circular"/>
</dbReference>
<dbReference type="OrthoDB" id="490216at2"/>
<keyword evidence="2" id="KW-0812">Transmembrane</keyword>
<dbReference type="KEGG" id="cyt:cce_1414"/>
<feature type="compositionally biased region" description="Low complexity" evidence="1">
    <location>
        <begin position="157"/>
        <end position="183"/>
    </location>
</feature>
<feature type="compositionally biased region" description="Low complexity" evidence="1">
    <location>
        <begin position="200"/>
        <end position="209"/>
    </location>
</feature>
<protein>
    <submittedName>
        <fullName evidence="3">Uncharacterized protein</fullName>
    </submittedName>
</protein>